<sequence length="87" mass="9383">MLNDFWETAPPAYKYAVFGGMGLTAIGIIIIVIGAVGSTPALTFVGLPFIGAGVIAHMTSLMLRGRAVRKALKDAELREKGRRQPRR</sequence>
<proteinExistence type="predicted"/>
<dbReference type="Proteomes" id="UP000543556">
    <property type="component" value="Unassembled WGS sequence"/>
</dbReference>
<keyword evidence="1" id="KW-1133">Transmembrane helix</keyword>
<dbReference type="RefSeq" id="WP_176633087.1">
    <property type="nucleotide sequence ID" value="NZ_JAAMFM010000001.1"/>
</dbReference>
<keyword evidence="1" id="KW-0472">Membrane</keyword>
<keyword evidence="3" id="KW-1185">Reference proteome</keyword>
<organism evidence="2 3">
    <name type="scientific">Arthrobacter wenxiniae</name>
    <dbReference type="NCBI Taxonomy" id="2713570"/>
    <lineage>
        <taxon>Bacteria</taxon>
        <taxon>Bacillati</taxon>
        <taxon>Actinomycetota</taxon>
        <taxon>Actinomycetes</taxon>
        <taxon>Micrococcales</taxon>
        <taxon>Micrococcaceae</taxon>
        <taxon>Arthrobacter</taxon>
    </lineage>
</organism>
<name>A0A7Y7IDT9_9MICC</name>
<gene>
    <name evidence="2" type="ORF">G6034_00180</name>
</gene>
<evidence type="ECO:0000256" key="1">
    <source>
        <dbReference type="SAM" id="Phobius"/>
    </source>
</evidence>
<evidence type="ECO:0000313" key="3">
    <source>
        <dbReference type="Proteomes" id="UP000543556"/>
    </source>
</evidence>
<dbReference type="EMBL" id="JAAMFM010000001">
    <property type="protein sequence ID" value="NVM93342.1"/>
    <property type="molecule type" value="Genomic_DNA"/>
</dbReference>
<protein>
    <submittedName>
        <fullName evidence="2">DUF3188 domain-containing protein</fullName>
    </submittedName>
</protein>
<feature type="transmembrane region" description="Helical" evidence="1">
    <location>
        <begin position="42"/>
        <end position="63"/>
    </location>
</feature>
<reference evidence="2 3" key="1">
    <citation type="submission" date="2020-02" db="EMBL/GenBank/DDBJ databases">
        <title>Genome sequence of strain AETb3-4.</title>
        <authorList>
            <person name="Gao J."/>
            <person name="Zhang X."/>
        </authorList>
    </citation>
    <scope>NUCLEOTIDE SEQUENCE [LARGE SCALE GENOMIC DNA]</scope>
    <source>
        <strain evidence="2 3">AETb3-4</strain>
    </source>
</reference>
<dbReference type="AlphaFoldDB" id="A0A7Y7IDT9"/>
<feature type="transmembrane region" description="Helical" evidence="1">
    <location>
        <begin position="12"/>
        <end position="36"/>
    </location>
</feature>
<comment type="caution">
    <text evidence="2">The sequence shown here is derived from an EMBL/GenBank/DDBJ whole genome shotgun (WGS) entry which is preliminary data.</text>
</comment>
<accession>A0A7Y7IDT9</accession>
<evidence type="ECO:0000313" key="2">
    <source>
        <dbReference type="EMBL" id="NVM93342.1"/>
    </source>
</evidence>
<keyword evidence="1" id="KW-0812">Transmembrane</keyword>